<accession>A0A4Z1T9H0</accession>
<organism evidence="1 2">
    <name type="scientific">Giardia muris</name>
    <dbReference type="NCBI Taxonomy" id="5742"/>
    <lineage>
        <taxon>Eukaryota</taxon>
        <taxon>Metamonada</taxon>
        <taxon>Diplomonadida</taxon>
        <taxon>Hexamitidae</taxon>
        <taxon>Giardiinae</taxon>
        <taxon>Giardia</taxon>
    </lineage>
</organism>
<comment type="caution">
    <text evidence="1">The sequence shown here is derived from an EMBL/GenBank/DDBJ whole genome shotgun (WGS) entry which is preliminary data.</text>
</comment>
<reference evidence="1 2" key="1">
    <citation type="submission" date="2019-05" db="EMBL/GenBank/DDBJ databases">
        <title>The compact genome of Giardia muris reveals important steps in the evolution of intestinal protozoan parasites.</title>
        <authorList>
            <person name="Xu F."/>
            <person name="Jimenez-Gonzalez A."/>
            <person name="Einarsson E."/>
            <person name="Astvaldsson A."/>
            <person name="Peirasmaki D."/>
            <person name="Eckmann L."/>
            <person name="Andersson J.O."/>
            <person name="Svard S.G."/>
            <person name="Jerlstrom-Hultqvist J."/>
        </authorList>
    </citation>
    <scope>NUCLEOTIDE SEQUENCE [LARGE SCALE GENOMIC DNA]</scope>
    <source>
        <strain evidence="1 2">Roberts-Thomson</strain>
    </source>
</reference>
<dbReference type="Proteomes" id="UP000315496">
    <property type="component" value="Chromosome 2"/>
</dbReference>
<evidence type="ECO:0000313" key="2">
    <source>
        <dbReference type="Proteomes" id="UP000315496"/>
    </source>
</evidence>
<protein>
    <submittedName>
        <fullName evidence="1">Uncharacterized protein</fullName>
    </submittedName>
</protein>
<evidence type="ECO:0000313" key="1">
    <source>
        <dbReference type="EMBL" id="TNJ29171.1"/>
    </source>
</evidence>
<dbReference type="AlphaFoldDB" id="A0A4Z1T9H0"/>
<gene>
    <name evidence="1" type="ORF">GMRT_14939</name>
</gene>
<name>A0A4Z1T9H0_GIAMU</name>
<dbReference type="EMBL" id="VDLU01000002">
    <property type="protein sequence ID" value="TNJ29171.1"/>
    <property type="molecule type" value="Genomic_DNA"/>
</dbReference>
<sequence length="315" mass="36414">MDWDKFRREGLRDVTLTLVEMVTKRINAVKHLDCEVDYSELLYFLRSPETEWQRALERICKGDRASIQKAYARAEREVIKPTLSKSKSNDQLDDERAFMANSVVGRGQDLERVLSRPATIPQQAEVRSEAVLKEAMKIVTQTYLTKFGHVRRRPRPTRMDPDPPYDPEYCAFRARMRAMRYDYQVQRIVSKERLEACFLSALGSILAGDNKEADASWSAYLEALTEGVELDKRNRVGLSMHTLWLAGHAPPDTVLTFVRTQPRKLRKRLLPVCRAVSLHMIPKISHLIPRKHYPKDLHLDRVLECLVDDIAVTLT</sequence>
<proteinExistence type="predicted"/>
<keyword evidence="2" id="KW-1185">Reference proteome</keyword>
<dbReference type="VEuPathDB" id="GiardiaDB:GMRT_14939"/>